<keyword evidence="4" id="KW-1134">Transmembrane beta strand</keyword>
<evidence type="ECO:0000259" key="11">
    <source>
        <dbReference type="Pfam" id="PF13954"/>
    </source>
</evidence>
<dbReference type="Pfam" id="PF13954">
    <property type="entry name" value="PapC_N"/>
    <property type="match status" value="1"/>
</dbReference>
<evidence type="ECO:0000256" key="5">
    <source>
        <dbReference type="ARBA" id="ARBA00022692"/>
    </source>
</evidence>
<dbReference type="InterPro" id="IPR042186">
    <property type="entry name" value="FimD_plug_dom"/>
</dbReference>
<keyword evidence="7 9" id="KW-0472">Membrane</keyword>
<dbReference type="InterPro" id="IPR000015">
    <property type="entry name" value="Fimb_usher"/>
</dbReference>
<dbReference type="InterPro" id="IPR037224">
    <property type="entry name" value="PapC_N_sf"/>
</dbReference>
<feature type="domain" description="PapC-like C-terminal" evidence="10">
    <location>
        <begin position="792"/>
        <end position="850"/>
    </location>
</feature>
<dbReference type="Gene3D" id="2.60.40.2070">
    <property type="match status" value="1"/>
</dbReference>
<keyword evidence="3 9" id="KW-0813">Transport</keyword>
<dbReference type="InterPro" id="IPR025949">
    <property type="entry name" value="PapC-like_C"/>
</dbReference>
<evidence type="ECO:0000256" key="6">
    <source>
        <dbReference type="ARBA" id="ARBA00022729"/>
    </source>
</evidence>
<dbReference type="Gene3D" id="3.10.20.410">
    <property type="match status" value="1"/>
</dbReference>
<dbReference type="GO" id="GO:0009297">
    <property type="term" value="P:pilus assembly"/>
    <property type="evidence" value="ECO:0007669"/>
    <property type="project" value="InterPro"/>
</dbReference>
<evidence type="ECO:0000259" key="10">
    <source>
        <dbReference type="Pfam" id="PF13953"/>
    </source>
</evidence>
<evidence type="ECO:0000256" key="8">
    <source>
        <dbReference type="ARBA" id="ARBA00023237"/>
    </source>
</evidence>
<proteinExistence type="inferred from homology"/>
<dbReference type="Pfam" id="PF00577">
    <property type="entry name" value="Usher"/>
    <property type="match status" value="1"/>
</dbReference>
<keyword evidence="8 9" id="KW-0998">Cell outer membrane</keyword>
<dbReference type="InterPro" id="IPR025885">
    <property type="entry name" value="PapC_N"/>
</dbReference>
<dbReference type="Pfam" id="PF13953">
    <property type="entry name" value="PapC_C"/>
    <property type="match status" value="1"/>
</dbReference>
<evidence type="ECO:0000256" key="7">
    <source>
        <dbReference type="ARBA" id="ARBA00023136"/>
    </source>
</evidence>
<evidence type="ECO:0000256" key="3">
    <source>
        <dbReference type="ARBA" id="ARBA00022448"/>
    </source>
</evidence>
<name>A0AAN2FEI3_ENTAG</name>
<evidence type="ECO:0000256" key="4">
    <source>
        <dbReference type="ARBA" id="ARBA00022452"/>
    </source>
</evidence>
<sequence>MKPKTNRKYVRRIIFESKIAFAVRHALIISLGASLPLFAISSVLTLPSAALASEIGKSVKFNSDFIHGAGVDISRFYQGNPAPVGEYVIQVSINGKRRGMHKVVFNSVEGSTGAQPCFTEAELSRLGIKRPERSLLAADLNKMAECRTIDQWIEGANANYITGDFFLELTVPQASLLQHPRGYTDPNTWDSGVTAALIDYNSNIYLQQNSSLFDSNNGHTASGNLGLLAGLNFYDWRLRKRLNTNWSRGNSSHTQSLSTYLQRDVPELKSELTLGDSTTSGDLFDSMTVRGIQLASDDRMLPDGLRNYTPLVKGIAESNARVQVTQRGRILYETTVPPGPFEITDIGAMGYGGDLQVTVIEADGRQRTQIVPFSAPPMLLHDGVSRFGITVGRLQDDSLREKPSLAQAFYQYGLGNMYTLYGGGQFSPDYAAAGIGNAFNTSLGGISMDVTHARSDLGKGKSSSGNSVNIGFSKYLETTGTDVTLAAWRYSSNGFYSLRDAALERYGVRNDDYRIDYRTRQRLTVSLGQPLWNDARVSLSGSFYNYWNTRSSSSQYMLSYSKSERDFYWSVSASRAYNGSGKDVNSLMFSINVPLGRSSNLSEKPLFTSVYSTVSHDNNGGSSLQANAIGTQGEQNELSYGVGTMVNRTQNNSTSNAVNGNVNYNSSVGQFGSTASLGNQSNQLSISANGSLVAHSGGITAGPRLGDSPFALVEAPGAKGARILNGYGSEIDANGFAIVPSLTPYRENNVAVNTRGLPATVDVLENESTVIPRMGAIVKVNVKTVIGEPIVLKIKDKDGSPLPIGMDIYDDKNKSLSIIGQGGMAFVRGWQAEKSNLHVNRSNGKHLCTIYSDAAISRQMKNAHGTITQVEVICH</sequence>
<dbReference type="Gene3D" id="2.60.40.2610">
    <property type="entry name" value="Outer membrane usher protein FimD, plug domain"/>
    <property type="match status" value="1"/>
</dbReference>
<dbReference type="RefSeq" id="WP_080707889.1">
    <property type="nucleotide sequence ID" value="NZ_JNVA01000002.1"/>
</dbReference>
<dbReference type="GO" id="GO:0015473">
    <property type="term" value="F:fimbrial usher porin activity"/>
    <property type="evidence" value="ECO:0007669"/>
    <property type="project" value="InterPro"/>
</dbReference>
<evidence type="ECO:0000256" key="2">
    <source>
        <dbReference type="ARBA" id="ARBA00008064"/>
    </source>
</evidence>
<dbReference type="EMBL" id="OW970315">
    <property type="protein sequence ID" value="CAH6320967.1"/>
    <property type="molecule type" value="Genomic_DNA"/>
</dbReference>
<reference evidence="12" key="1">
    <citation type="submission" date="2022-05" db="EMBL/GenBank/DDBJ databases">
        <authorList>
            <person name="Pothier F. J."/>
        </authorList>
    </citation>
    <scope>NUCLEOTIDE SEQUENCE</scope>
    <source>
        <strain evidence="12">DAPP-PG734</strain>
    </source>
</reference>
<evidence type="ECO:0000256" key="1">
    <source>
        <dbReference type="ARBA" id="ARBA00004571"/>
    </source>
</evidence>
<protein>
    <submittedName>
        <fullName evidence="12">Fimbrial biogenesis outer membrane usher protein</fullName>
    </submittedName>
</protein>
<keyword evidence="5 9" id="KW-0812">Transmembrane</keyword>
<feature type="domain" description="PapC N-terminal" evidence="11">
    <location>
        <begin position="60"/>
        <end position="203"/>
    </location>
</feature>
<dbReference type="InterPro" id="IPR043142">
    <property type="entry name" value="PapC-like_C_sf"/>
</dbReference>
<evidence type="ECO:0000313" key="12">
    <source>
        <dbReference type="EMBL" id="CAH6320967.1"/>
    </source>
</evidence>
<dbReference type="PANTHER" id="PTHR30451:SF20">
    <property type="entry name" value="FIMBRIAE USHER"/>
    <property type="match status" value="1"/>
</dbReference>
<comment type="similarity">
    <text evidence="2 9">Belongs to the fimbrial export usher family.</text>
</comment>
<evidence type="ECO:0000256" key="9">
    <source>
        <dbReference type="RuleBase" id="RU003884"/>
    </source>
</evidence>
<dbReference type="AlphaFoldDB" id="A0AAN2FEI3"/>
<comment type="subcellular location">
    <subcellularLocation>
        <location evidence="1 9">Cell outer membrane</location>
        <topology evidence="1 9">Multi-pass membrane protein</topology>
    </subcellularLocation>
</comment>
<organism evidence="12 13">
    <name type="scientific">Enterobacter agglomerans</name>
    <name type="common">Erwinia herbicola</name>
    <name type="synonym">Pantoea agglomerans</name>
    <dbReference type="NCBI Taxonomy" id="549"/>
    <lineage>
        <taxon>Bacteria</taxon>
        <taxon>Pseudomonadati</taxon>
        <taxon>Pseudomonadota</taxon>
        <taxon>Gammaproteobacteria</taxon>
        <taxon>Enterobacterales</taxon>
        <taxon>Erwiniaceae</taxon>
        <taxon>Pantoea</taxon>
        <taxon>Pantoea agglomerans group</taxon>
    </lineage>
</organism>
<dbReference type="GO" id="GO:0009279">
    <property type="term" value="C:cell outer membrane"/>
    <property type="evidence" value="ECO:0007669"/>
    <property type="project" value="UniProtKB-SubCell"/>
</dbReference>
<dbReference type="InterPro" id="IPR018030">
    <property type="entry name" value="Fimbrial_membr_usher_CS"/>
</dbReference>
<keyword evidence="9" id="KW-1029">Fimbrium biogenesis</keyword>
<dbReference type="Gene3D" id="2.60.40.3110">
    <property type="match status" value="1"/>
</dbReference>
<dbReference type="Proteomes" id="UP001158961">
    <property type="component" value="Chromosome"/>
</dbReference>
<dbReference type="PANTHER" id="PTHR30451">
    <property type="entry name" value="OUTER MEMBRANE USHER PROTEIN"/>
    <property type="match status" value="1"/>
</dbReference>
<dbReference type="PROSITE" id="PS01151">
    <property type="entry name" value="FIMBRIAL_USHER"/>
    <property type="match status" value="1"/>
</dbReference>
<keyword evidence="6" id="KW-0732">Signal</keyword>
<gene>
    <name evidence="12" type="ORF">DAPPPG734_15930</name>
</gene>
<dbReference type="SUPFAM" id="SSF141729">
    <property type="entry name" value="FimD N-terminal domain-like"/>
    <property type="match status" value="1"/>
</dbReference>
<accession>A0AAN2FEI3</accession>
<evidence type="ECO:0000313" key="13">
    <source>
        <dbReference type="Proteomes" id="UP001158961"/>
    </source>
</evidence>